<accession>A0A2D0MYD0</accession>
<evidence type="ECO:0000259" key="1">
    <source>
        <dbReference type="Pfam" id="PF25164"/>
    </source>
</evidence>
<dbReference type="EMBL" id="PDUD01000062">
    <property type="protein sequence ID" value="PHN01138.1"/>
    <property type="molecule type" value="Genomic_DNA"/>
</dbReference>
<dbReference type="OrthoDB" id="4212451at2"/>
<sequence>MKYAKVNGKKVEAKPKLRGICTNCSQEMVAKCGRVKIWHWAHKSRLHCDPWWESETEWHRNWKNNFPVEWQEISHKDKASNERHIADVKTSHGLVLEFQHSLISPAEVESREQFYGNLIWIVDGNRSELDKGHFNLGLSGPIQKDPLAYQISWYGRSRLLQNWAESKVMVYLDFGDEILWRLVLYNSQKKTGAVGPLSKKAFIEDCLNGYPIRVSKLEE</sequence>
<dbReference type="InterPro" id="IPR057253">
    <property type="entry name" value="CoiA-like_N"/>
</dbReference>
<dbReference type="Pfam" id="PF25164">
    <property type="entry name" value="CoiA_N"/>
    <property type="match status" value="1"/>
</dbReference>
<protein>
    <recommendedName>
        <fullName evidence="1">Competence protein CoiA-like N-terminal domain-containing protein</fullName>
    </recommendedName>
</protein>
<evidence type="ECO:0000313" key="3">
    <source>
        <dbReference type="Proteomes" id="UP000223913"/>
    </source>
</evidence>
<name>A0A2D0MYD0_FLAN2</name>
<gene>
    <name evidence="2" type="ORF">CRP01_38695</name>
</gene>
<proteinExistence type="predicted"/>
<dbReference type="Proteomes" id="UP000223913">
    <property type="component" value="Unassembled WGS sequence"/>
</dbReference>
<evidence type="ECO:0000313" key="2">
    <source>
        <dbReference type="EMBL" id="PHN01138.1"/>
    </source>
</evidence>
<feature type="domain" description="Competence protein CoiA-like N-terminal" evidence="1">
    <location>
        <begin position="20"/>
        <end position="49"/>
    </location>
</feature>
<reference evidence="2 3" key="1">
    <citation type="submission" date="2017-10" db="EMBL/GenBank/DDBJ databases">
        <title>The draft genome sequence of Lewinella nigricans NBRC 102662.</title>
        <authorList>
            <person name="Wang K."/>
        </authorList>
    </citation>
    <scope>NUCLEOTIDE SEQUENCE [LARGE SCALE GENOMIC DNA]</scope>
    <source>
        <strain evidence="2 3">NBRC 102662</strain>
    </source>
</reference>
<dbReference type="AlphaFoldDB" id="A0A2D0MYD0"/>
<keyword evidence="3" id="KW-1185">Reference proteome</keyword>
<comment type="caution">
    <text evidence="2">The sequence shown here is derived from an EMBL/GenBank/DDBJ whole genome shotgun (WGS) entry which is preliminary data.</text>
</comment>
<dbReference type="RefSeq" id="WP_099155470.1">
    <property type="nucleotide sequence ID" value="NZ_PDUD01000062.1"/>
</dbReference>
<organism evidence="2 3">
    <name type="scientific">Flavilitoribacter nigricans (strain ATCC 23147 / DSM 23189 / NBRC 102662 / NCIMB 1420 / SS-2)</name>
    <name type="common">Lewinella nigricans</name>
    <dbReference type="NCBI Taxonomy" id="1122177"/>
    <lineage>
        <taxon>Bacteria</taxon>
        <taxon>Pseudomonadati</taxon>
        <taxon>Bacteroidota</taxon>
        <taxon>Saprospiria</taxon>
        <taxon>Saprospirales</taxon>
        <taxon>Lewinellaceae</taxon>
        <taxon>Flavilitoribacter</taxon>
    </lineage>
</organism>